<reference evidence="1 2" key="1">
    <citation type="submission" date="2015-06" db="EMBL/GenBank/DDBJ databases">
        <title>Genome sequence of the organohalide-respiring Dehalogenimonas alkenigignens type strain (IP3-3T).</title>
        <authorList>
            <person name="Key T.A."/>
            <person name="Richmond D.P."/>
            <person name="Bowman K.S."/>
            <person name="Cho Y.-J."/>
            <person name="Chun J."/>
            <person name="da Costa M.S."/>
            <person name="Rainey F.A."/>
            <person name="Moe W.M."/>
        </authorList>
    </citation>
    <scope>NUCLEOTIDE SEQUENCE [LARGE SCALE GENOMIC DNA]</scope>
    <source>
        <strain evidence="1 2">IP3-3</strain>
    </source>
</reference>
<dbReference type="STRING" id="1217799.DEALK_15400"/>
<protein>
    <submittedName>
        <fullName evidence="1">Uncharacterized protein</fullName>
    </submittedName>
</protein>
<name>A0A0W0GJF7_9CHLR</name>
<accession>A0A0W0GJF7</accession>
<keyword evidence="2" id="KW-1185">Reference proteome</keyword>
<dbReference type="InterPro" id="IPR046562">
    <property type="entry name" value="DUF6717"/>
</dbReference>
<dbReference type="PATRIC" id="fig|1217799.6.peg.1588"/>
<sequence length="116" mass="13377">MANSIMIIYPYLYYGNWVFDDAAAGLVREPFVAGIPEMIDRLVDNILNAREGFKLFFSATQFLGHQSVLEWVKEDAGGNWYREVGRSEEGWLCPALFKYFDEAPKRIYVRAEGKAR</sequence>
<organism evidence="1 2">
    <name type="scientific">Dehalogenimonas alkenigignens</name>
    <dbReference type="NCBI Taxonomy" id="1217799"/>
    <lineage>
        <taxon>Bacteria</taxon>
        <taxon>Bacillati</taxon>
        <taxon>Chloroflexota</taxon>
        <taxon>Dehalococcoidia</taxon>
        <taxon>Dehalococcoidales</taxon>
        <taxon>Dehalococcoidaceae</taxon>
        <taxon>Dehalogenimonas</taxon>
    </lineage>
</organism>
<dbReference type="OrthoDB" id="274225at2"/>
<dbReference type="EMBL" id="LFDV01000002">
    <property type="protein sequence ID" value="KTB48693.1"/>
    <property type="molecule type" value="Genomic_DNA"/>
</dbReference>
<evidence type="ECO:0000313" key="2">
    <source>
        <dbReference type="Proteomes" id="UP000053947"/>
    </source>
</evidence>
<proteinExistence type="predicted"/>
<comment type="caution">
    <text evidence="1">The sequence shown here is derived from an EMBL/GenBank/DDBJ whole genome shotgun (WGS) entry which is preliminary data.</text>
</comment>
<dbReference type="AlphaFoldDB" id="A0A0W0GJF7"/>
<gene>
    <name evidence="1" type="ORF">DEALK_15400</name>
</gene>
<dbReference type="Proteomes" id="UP000053947">
    <property type="component" value="Unassembled WGS sequence"/>
</dbReference>
<evidence type="ECO:0000313" key="1">
    <source>
        <dbReference type="EMBL" id="KTB48693.1"/>
    </source>
</evidence>
<dbReference type="Pfam" id="PF20475">
    <property type="entry name" value="DUF6717"/>
    <property type="match status" value="1"/>
</dbReference>
<dbReference type="RefSeq" id="WP_058439636.1">
    <property type="nucleotide sequence ID" value="NZ_KQ758903.1"/>
</dbReference>